<evidence type="ECO:0000313" key="2">
    <source>
        <dbReference type="Proteomes" id="UP000294865"/>
    </source>
</evidence>
<dbReference type="EMBL" id="SDQG01000001">
    <property type="protein sequence ID" value="TDM18103.1"/>
    <property type="molecule type" value="Genomic_DNA"/>
</dbReference>
<reference evidence="1 2" key="1">
    <citation type="submission" date="2019-01" db="EMBL/GenBank/DDBJ databases">
        <title>Draft genome sequences of Macrococcus caseolyticus, Macrococcus canis, Macrococcus bohemicus and Macrococcus goetzii.</title>
        <authorList>
            <person name="Mazhar S."/>
            <person name="Altermann E."/>
            <person name="Hill C."/>
            <person name="Mcauliffe O."/>
        </authorList>
    </citation>
    <scope>NUCLEOTIDE SEQUENCE [LARGE SCALE GENOMIC DNA]</scope>
    <source>
        <strain evidence="1 2">DPC7162</strain>
    </source>
</reference>
<organism evidence="1 2">
    <name type="scientific">Macrococcoides canis</name>
    <dbReference type="NCBI Taxonomy" id="1855823"/>
    <lineage>
        <taxon>Bacteria</taxon>
        <taxon>Bacillati</taxon>
        <taxon>Bacillota</taxon>
        <taxon>Bacilli</taxon>
        <taxon>Bacillales</taxon>
        <taxon>Staphylococcaceae</taxon>
        <taxon>Macrococcoides</taxon>
    </lineage>
</organism>
<name>A0A4R6C6N9_9STAP</name>
<accession>A0A4R6C6N9</accession>
<comment type="caution">
    <text evidence="1">The sequence shown here is derived from an EMBL/GenBank/DDBJ whole genome shotgun (WGS) entry which is preliminary data.</text>
</comment>
<protein>
    <submittedName>
        <fullName evidence="1">Uncharacterized protein</fullName>
    </submittedName>
</protein>
<evidence type="ECO:0000313" key="1">
    <source>
        <dbReference type="EMBL" id="TDM18103.1"/>
    </source>
</evidence>
<dbReference type="Proteomes" id="UP000294865">
    <property type="component" value="Unassembled WGS sequence"/>
</dbReference>
<dbReference type="RefSeq" id="WP_133418733.1">
    <property type="nucleotide sequence ID" value="NZ_SDQG01000001.1"/>
</dbReference>
<dbReference type="AlphaFoldDB" id="A0A4R6C6N9"/>
<sequence>MKGLEVIAITESGMKKVVIPKDLILKINTEIKKHPKGLPMTMESGLIENVLAFFIPTEEMLKRGLLIPPREKEEKV</sequence>
<gene>
    <name evidence="1" type="ORF">ETI04_01035</name>
</gene>
<proteinExistence type="predicted"/>